<feature type="binding site" evidence="5">
    <location>
        <position position="357"/>
    </location>
    <ligand>
        <name>substrate</name>
    </ligand>
</feature>
<dbReference type="InterPro" id="IPR033922">
    <property type="entry name" value="NAD_bind_Glu_DH"/>
</dbReference>
<evidence type="ECO:0000256" key="5">
    <source>
        <dbReference type="PIRSR" id="PIRSR000185-2"/>
    </source>
</evidence>
<dbReference type="RefSeq" id="WP_154527701.1">
    <property type="nucleotide sequence ID" value="NZ_JAXDZJ010000039.1"/>
</dbReference>
<dbReference type="SUPFAM" id="SSF53223">
    <property type="entry name" value="Aminoacid dehydrogenase-like, N-terminal domain"/>
    <property type="match status" value="1"/>
</dbReference>
<keyword evidence="10" id="KW-1185">Reference proteome</keyword>
<evidence type="ECO:0000313" key="10">
    <source>
        <dbReference type="Proteomes" id="UP000473699"/>
    </source>
</evidence>
<dbReference type="InterPro" id="IPR036291">
    <property type="entry name" value="NAD(P)-bd_dom_sf"/>
</dbReference>
<evidence type="ECO:0000256" key="2">
    <source>
        <dbReference type="ARBA" id="ARBA00023002"/>
    </source>
</evidence>
<dbReference type="Gene3D" id="3.40.50.720">
    <property type="entry name" value="NAD(P)-binding Rossmann-like Domain"/>
    <property type="match status" value="1"/>
</dbReference>
<accession>A0A6L5YAL1</accession>
<dbReference type="GO" id="GO:0004352">
    <property type="term" value="F:glutamate dehydrogenase (NAD+) activity"/>
    <property type="evidence" value="ECO:0007669"/>
    <property type="project" value="TreeGrafter"/>
</dbReference>
<evidence type="ECO:0000256" key="3">
    <source>
        <dbReference type="PIRNR" id="PIRNR000185"/>
    </source>
</evidence>
<evidence type="ECO:0000256" key="7">
    <source>
        <dbReference type="RuleBase" id="RU004417"/>
    </source>
</evidence>
<reference evidence="9 10" key="1">
    <citation type="submission" date="2019-08" db="EMBL/GenBank/DDBJ databases">
        <title>In-depth cultivation of the pig gut microbiome towards novel bacterial diversity and tailored functional studies.</title>
        <authorList>
            <person name="Wylensek D."/>
            <person name="Hitch T.C.A."/>
            <person name="Clavel T."/>
        </authorList>
    </citation>
    <scope>NUCLEOTIDE SEQUENCE [LARGE SCALE GENOMIC DNA]</scope>
    <source>
        <strain evidence="9 10">SM-530-WT-4B</strain>
    </source>
</reference>
<feature type="binding site" evidence="5">
    <location>
        <position position="99"/>
    </location>
    <ligand>
        <name>substrate</name>
    </ligand>
</feature>
<dbReference type="PANTHER" id="PTHR11606">
    <property type="entry name" value="GLUTAMATE DEHYDROGENASE"/>
    <property type="match status" value="1"/>
</dbReference>
<dbReference type="Pfam" id="PF00208">
    <property type="entry name" value="ELFV_dehydrog"/>
    <property type="match status" value="1"/>
</dbReference>
<gene>
    <name evidence="9" type="ORF">FYJ74_00620</name>
</gene>
<dbReference type="EMBL" id="VUNH01000001">
    <property type="protein sequence ID" value="MST54562.1"/>
    <property type="molecule type" value="Genomic_DNA"/>
</dbReference>
<feature type="domain" description="Glutamate/phenylalanine/leucine/valine/L-tryptophan dehydrogenase C-terminal" evidence="8">
    <location>
        <begin position="188"/>
        <end position="421"/>
    </location>
</feature>
<dbReference type="GO" id="GO:0006538">
    <property type="term" value="P:L-glutamate catabolic process"/>
    <property type="evidence" value="ECO:0007669"/>
    <property type="project" value="TreeGrafter"/>
</dbReference>
<feature type="binding site" evidence="5">
    <location>
        <position position="75"/>
    </location>
    <ligand>
        <name>substrate</name>
    </ligand>
</feature>
<dbReference type="InterPro" id="IPR006097">
    <property type="entry name" value="Glu/Leu/Phe/Val/Trp_DH_dimer"/>
</dbReference>
<dbReference type="PIRSF" id="PIRSF000185">
    <property type="entry name" value="Glu_DH"/>
    <property type="match status" value="1"/>
</dbReference>
<sequence length="424" mass="46012">MALVKRKSDNVLLRTALENFYGAAEEMGLDEGITDILAHSERKTCVSVPVEMDDGSIQVFEGFRVAHNSAVGPAKGGVRFHQDVCLDECEALAFMMTWKCSLAGIPYGGGKGGVRVDALKLSKKELERLSRTYAARIEPVVGAWTDVPAPDVNTNGQVMTWFMDTISRMRGRLEPAIFTGKPIPLWGSKGRNAATGLGVATCAIEFMKALGKDIKGMKCAVMGFGNVGSFAAKTLAEAGAKVVAISDITGVYYSENGIDIAKAFKLIASNPKKLLTGLDKEPGVKMIDSIQTCDCDIFLPCALEGVITEKNAGDIKAKYIVEGANGPTTPEGDKILDQRGILVVPDFLANSGGVIGSYFEWCQDLGGFFWSEEDYNNRLLSIMKDNFKKVWDYAQEHNVKMRRAAFLAAIKRVADATEMRGVYL</sequence>
<dbReference type="Pfam" id="PF02812">
    <property type="entry name" value="ELFV_dehydrog_N"/>
    <property type="match status" value="1"/>
</dbReference>
<feature type="active site" description="Proton donor" evidence="4">
    <location>
        <position position="111"/>
    </location>
</feature>
<dbReference type="SUPFAM" id="SSF51735">
    <property type="entry name" value="NAD(P)-binding Rossmann-fold domains"/>
    <property type="match status" value="1"/>
</dbReference>
<comment type="caution">
    <text evidence="9">The sequence shown here is derived from an EMBL/GenBank/DDBJ whole genome shotgun (WGS) entry which is preliminary data.</text>
</comment>
<keyword evidence="5" id="KW-0547">Nucleotide-binding</keyword>
<organism evidence="9 10">
    <name type="scientific">Pyramidobacter porci</name>
    <dbReference type="NCBI Taxonomy" id="2605789"/>
    <lineage>
        <taxon>Bacteria</taxon>
        <taxon>Thermotogati</taxon>
        <taxon>Synergistota</taxon>
        <taxon>Synergistia</taxon>
        <taxon>Synergistales</taxon>
        <taxon>Dethiosulfovibrionaceae</taxon>
        <taxon>Pyramidobacter</taxon>
    </lineage>
</organism>
<feature type="binding site" evidence="5">
    <location>
        <position position="226"/>
    </location>
    <ligand>
        <name>NAD(+)</name>
        <dbReference type="ChEBI" id="CHEBI:57540"/>
    </ligand>
</feature>
<dbReference type="GO" id="GO:0000166">
    <property type="term" value="F:nucleotide binding"/>
    <property type="evidence" value="ECO:0007669"/>
    <property type="project" value="UniProtKB-KW"/>
</dbReference>
<dbReference type="SMART" id="SM00839">
    <property type="entry name" value="ELFV_dehydrog"/>
    <property type="match status" value="1"/>
</dbReference>
<evidence type="ECO:0000256" key="6">
    <source>
        <dbReference type="PIRSR" id="PIRSR000185-3"/>
    </source>
</evidence>
<dbReference type="Proteomes" id="UP000473699">
    <property type="component" value="Unassembled WGS sequence"/>
</dbReference>
<dbReference type="AlphaFoldDB" id="A0A6L5YAL1"/>
<dbReference type="InterPro" id="IPR014362">
    <property type="entry name" value="Glu_DH"/>
</dbReference>
<protein>
    <recommendedName>
        <fullName evidence="3">Glutamate dehydrogenase</fullName>
    </recommendedName>
</protein>
<keyword evidence="5" id="KW-0520">NAD</keyword>
<dbReference type="PRINTS" id="PR00082">
    <property type="entry name" value="GLFDHDRGNASE"/>
</dbReference>
<evidence type="ECO:0000259" key="8">
    <source>
        <dbReference type="SMART" id="SM00839"/>
    </source>
</evidence>
<feature type="binding site" evidence="5">
    <location>
        <position position="195"/>
    </location>
    <ligand>
        <name>NAD(+)</name>
        <dbReference type="ChEBI" id="CHEBI:57540"/>
    </ligand>
</feature>
<keyword evidence="2 3" id="KW-0560">Oxidoreductase</keyword>
<dbReference type="CDD" id="cd01076">
    <property type="entry name" value="NAD_bind_1_Glu_DH"/>
    <property type="match status" value="1"/>
</dbReference>
<dbReference type="InterPro" id="IPR046346">
    <property type="entry name" value="Aminoacid_DH-like_N_sf"/>
</dbReference>
<evidence type="ECO:0000256" key="4">
    <source>
        <dbReference type="PIRSR" id="PIRSR000185-1"/>
    </source>
</evidence>
<dbReference type="Gene3D" id="3.40.50.10860">
    <property type="entry name" value="Leucine Dehydrogenase, chain A, domain 1"/>
    <property type="match status" value="1"/>
</dbReference>
<evidence type="ECO:0000256" key="1">
    <source>
        <dbReference type="ARBA" id="ARBA00006382"/>
    </source>
</evidence>
<dbReference type="PANTHER" id="PTHR11606:SF13">
    <property type="entry name" value="GLUTAMATE DEHYDROGENASE 1, MITOCHONDRIAL"/>
    <property type="match status" value="1"/>
</dbReference>
<proteinExistence type="inferred from homology"/>
<feature type="site" description="Important for catalysis" evidence="6">
    <location>
        <position position="151"/>
    </location>
</feature>
<name>A0A6L5YAL1_9BACT</name>
<evidence type="ECO:0000313" key="9">
    <source>
        <dbReference type="EMBL" id="MST54562.1"/>
    </source>
</evidence>
<comment type="similarity">
    <text evidence="1 3 7">Belongs to the Glu/Leu/Phe/Val dehydrogenases family.</text>
</comment>
<dbReference type="InterPro" id="IPR006096">
    <property type="entry name" value="Glu/Leu/Phe/Val/Trp_DH_C"/>
</dbReference>
<dbReference type="InterPro" id="IPR006095">
    <property type="entry name" value="Glu/Leu/Phe/Val/Trp_DH"/>
</dbReference>